<dbReference type="PANTHER" id="PTHR43213">
    <property type="entry name" value="BIFUNCTIONAL DTTP/UTP PYROPHOSPHATASE/METHYLTRANSFERASE PROTEIN-RELATED"/>
    <property type="match status" value="1"/>
</dbReference>
<dbReference type="STRING" id="1121267.CCUN_0152"/>
<dbReference type="KEGG" id="ccun:CCUN_0152"/>
<dbReference type="AlphaFoldDB" id="A0A1W6BUR7"/>
<dbReference type="RefSeq" id="WP_027305872.1">
    <property type="nucleotide sequence ID" value="NZ_CP020867.1"/>
</dbReference>
<evidence type="ECO:0000256" key="1">
    <source>
        <dbReference type="ARBA" id="ARBA00001968"/>
    </source>
</evidence>
<sequence>MLYLISSSSSRANLLQNARLAFKQIKFDFDENFDKNIPASLYVQRVVLEKERQFCEKMSLDFKDKTLLFADSIVCVKEQILTKARNKEEAYKMLDLQSNQSVNILSAFILKSPQKQIFSLSKTTLFFKEFEPKDVENYVENDFYKGKAGAISCESFHKKYIINRIGNLDTALGLDTLTLKAYL</sequence>
<comment type="cofactor">
    <cofactor evidence="1">
        <name>a divalent metal cation</name>
        <dbReference type="ChEBI" id="CHEBI:60240"/>
    </cofactor>
</comment>
<dbReference type="GO" id="GO:0047429">
    <property type="term" value="F:nucleoside triphosphate diphosphatase activity"/>
    <property type="evidence" value="ECO:0007669"/>
    <property type="project" value="InterPro"/>
</dbReference>
<keyword evidence="3" id="KW-0546">Nucleotide metabolism</keyword>
<protein>
    <submittedName>
        <fullName evidence="4">Septum formation protein Maf</fullName>
    </submittedName>
</protein>
<name>A0A1W6BUR7_9BACT</name>
<dbReference type="Pfam" id="PF02545">
    <property type="entry name" value="Maf"/>
    <property type="match status" value="1"/>
</dbReference>
<dbReference type="eggNOG" id="COG0424">
    <property type="taxonomic scope" value="Bacteria"/>
</dbReference>
<dbReference type="InterPro" id="IPR029001">
    <property type="entry name" value="ITPase-like_fam"/>
</dbReference>
<dbReference type="InterPro" id="IPR003697">
    <property type="entry name" value="Maf-like"/>
</dbReference>
<proteinExistence type="predicted"/>
<keyword evidence="2" id="KW-0378">Hydrolase</keyword>
<evidence type="ECO:0000313" key="5">
    <source>
        <dbReference type="Proteomes" id="UP000192902"/>
    </source>
</evidence>
<dbReference type="Proteomes" id="UP000192902">
    <property type="component" value="Chromosome"/>
</dbReference>
<evidence type="ECO:0000256" key="2">
    <source>
        <dbReference type="ARBA" id="ARBA00022801"/>
    </source>
</evidence>
<dbReference type="Gene3D" id="3.90.950.10">
    <property type="match status" value="1"/>
</dbReference>
<dbReference type="OrthoDB" id="5339137at2"/>
<dbReference type="NCBIfam" id="NF003141">
    <property type="entry name" value="PRK04056.1"/>
    <property type="match status" value="1"/>
</dbReference>
<dbReference type="GO" id="GO:0009117">
    <property type="term" value="P:nucleotide metabolic process"/>
    <property type="evidence" value="ECO:0007669"/>
    <property type="project" value="UniProtKB-KW"/>
</dbReference>
<reference evidence="4 5" key="1">
    <citation type="submission" date="2017-04" db="EMBL/GenBank/DDBJ databases">
        <title>Complete genome sequence of the Campylobacter cuniculorum type strain LMG24588.</title>
        <authorList>
            <person name="Miller W.G."/>
            <person name="Yee E."/>
            <person name="Revez J."/>
            <person name="Bono J.L."/>
            <person name="Rossi M."/>
        </authorList>
    </citation>
    <scope>NUCLEOTIDE SEQUENCE [LARGE SCALE GENOMIC DNA]</scope>
    <source>
        <strain evidence="4 5">LMG 24588</strain>
    </source>
</reference>
<evidence type="ECO:0000256" key="3">
    <source>
        <dbReference type="ARBA" id="ARBA00023080"/>
    </source>
</evidence>
<dbReference type="SUPFAM" id="SSF52972">
    <property type="entry name" value="ITPase-like"/>
    <property type="match status" value="1"/>
</dbReference>
<dbReference type="EMBL" id="CP020867">
    <property type="protein sequence ID" value="ARJ55811.1"/>
    <property type="molecule type" value="Genomic_DNA"/>
</dbReference>
<evidence type="ECO:0000313" key="4">
    <source>
        <dbReference type="EMBL" id="ARJ55811.1"/>
    </source>
</evidence>
<dbReference type="PANTHER" id="PTHR43213:SF5">
    <property type="entry name" value="BIFUNCTIONAL DTTP_UTP PYROPHOSPHATASE_METHYLTRANSFERASE PROTEIN-RELATED"/>
    <property type="match status" value="1"/>
</dbReference>
<accession>A0A1W6BUR7</accession>
<dbReference type="PIRSF" id="PIRSF006305">
    <property type="entry name" value="Maf"/>
    <property type="match status" value="1"/>
</dbReference>
<organism evidence="4 5">
    <name type="scientific">Campylobacter cuniculorum DSM 23162 = LMG 24588</name>
    <dbReference type="NCBI Taxonomy" id="1121267"/>
    <lineage>
        <taxon>Bacteria</taxon>
        <taxon>Pseudomonadati</taxon>
        <taxon>Campylobacterota</taxon>
        <taxon>Epsilonproteobacteria</taxon>
        <taxon>Campylobacterales</taxon>
        <taxon>Campylobacteraceae</taxon>
        <taxon>Campylobacter</taxon>
    </lineage>
</organism>
<gene>
    <name evidence="4" type="primary">maf</name>
    <name evidence="4" type="ORF">CCUN_0152</name>
</gene>